<evidence type="ECO:0000256" key="1">
    <source>
        <dbReference type="SAM" id="Phobius"/>
    </source>
</evidence>
<reference evidence="2" key="1">
    <citation type="journal article" date="2015" name="Nature">
        <title>Complex archaea that bridge the gap between prokaryotes and eukaryotes.</title>
        <authorList>
            <person name="Spang A."/>
            <person name="Saw J.H."/>
            <person name="Jorgensen S.L."/>
            <person name="Zaremba-Niedzwiedzka K."/>
            <person name="Martijn J."/>
            <person name="Lind A.E."/>
            <person name="van Eijk R."/>
            <person name="Schleper C."/>
            <person name="Guy L."/>
            <person name="Ettema T.J."/>
        </authorList>
    </citation>
    <scope>NUCLEOTIDE SEQUENCE</scope>
</reference>
<accession>A0A0F9J1J2</accession>
<protein>
    <submittedName>
        <fullName evidence="2">Uncharacterized protein</fullName>
    </submittedName>
</protein>
<organism evidence="2">
    <name type="scientific">marine sediment metagenome</name>
    <dbReference type="NCBI Taxonomy" id="412755"/>
    <lineage>
        <taxon>unclassified sequences</taxon>
        <taxon>metagenomes</taxon>
        <taxon>ecological metagenomes</taxon>
    </lineage>
</organism>
<dbReference type="EMBL" id="LAZR01019291">
    <property type="protein sequence ID" value="KKL93077.1"/>
    <property type="molecule type" value="Genomic_DNA"/>
</dbReference>
<keyword evidence="1" id="KW-0812">Transmembrane</keyword>
<sequence>VKMEPTYKKYYPRISEISSNIYIFDARKAFFGERVIVYLRDKFTVFRYLFNMIRILTDINHYWNCFILPPLFPIYFIKFCFERNKNQEKNIKNIVIRTWKYLYREIFLLRALK</sequence>
<proteinExistence type="predicted"/>
<keyword evidence="1" id="KW-1133">Transmembrane helix</keyword>
<gene>
    <name evidence="2" type="ORF">LCGC14_1878310</name>
</gene>
<dbReference type="AlphaFoldDB" id="A0A0F9J1J2"/>
<feature type="non-terminal residue" evidence="2">
    <location>
        <position position="1"/>
    </location>
</feature>
<name>A0A0F9J1J2_9ZZZZ</name>
<evidence type="ECO:0000313" key="2">
    <source>
        <dbReference type="EMBL" id="KKL93077.1"/>
    </source>
</evidence>
<keyword evidence="1" id="KW-0472">Membrane</keyword>
<comment type="caution">
    <text evidence="2">The sequence shown here is derived from an EMBL/GenBank/DDBJ whole genome shotgun (WGS) entry which is preliminary data.</text>
</comment>
<feature type="transmembrane region" description="Helical" evidence="1">
    <location>
        <begin position="61"/>
        <end position="81"/>
    </location>
</feature>